<organism evidence="1 2">
    <name type="scientific">Fusarium oxysporum f. sp. cubense</name>
    <dbReference type="NCBI Taxonomy" id="61366"/>
    <lineage>
        <taxon>Eukaryota</taxon>
        <taxon>Fungi</taxon>
        <taxon>Dikarya</taxon>
        <taxon>Ascomycota</taxon>
        <taxon>Pezizomycotina</taxon>
        <taxon>Sordariomycetes</taxon>
        <taxon>Hypocreomycetidae</taxon>
        <taxon>Hypocreales</taxon>
        <taxon>Nectriaceae</taxon>
        <taxon>Fusarium</taxon>
        <taxon>Fusarium oxysporum species complex</taxon>
    </lineage>
</organism>
<reference evidence="1 2" key="1">
    <citation type="journal article" date="2019" name="Microbiol. Resour. Announc.">
        <title>High-quality draft genome sequence of Fusarium oxysporum f. sp. cubense strain 160527, a causal agent of Panama disease.</title>
        <authorList>
            <person name="Asai S."/>
            <person name="Ayukawa Y."/>
            <person name="Gan P."/>
            <person name="Masuda S."/>
            <person name="Komatsu K."/>
            <person name="Shirasu K."/>
            <person name="Arie T."/>
        </authorList>
    </citation>
    <scope>NUCLEOTIDE SEQUENCE [LARGE SCALE GENOMIC DNA]</scope>
    <source>
        <strain evidence="1 2">160527</strain>
    </source>
</reference>
<dbReference type="Proteomes" id="UP000320707">
    <property type="component" value="Unassembled WGS sequence"/>
</dbReference>
<dbReference type="EMBL" id="SRMI01000001">
    <property type="protein sequence ID" value="TVY79622.1"/>
    <property type="molecule type" value="Genomic_DNA"/>
</dbReference>
<sequence length="107" mass="12363">MPDNVHYITKKKNIEDVKKYLRNAKTKDFAPAAWARGNERCFGHGEGRSTSKETYHIGFKMQSDRHHITCSFIDKDWGVEPPSPAEALLFYKKAWGVEDSDDEDDKE</sequence>
<comment type="caution">
    <text evidence="1">The sequence shown here is derived from an EMBL/GenBank/DDBJ whole genome shotgun (WGS) entry which is preliminary data.</text>
</comment>
<evidence type="ECO:0000313" key="1">
    <source>
        <dbReference type="EMBL" id="TVY79622.1"/>
    </source>
</evidence>
<accession>A0A559LW67</accession>
<proteinExistence type="predicted"/>
<gene>
    <name evidence="1" type="ORF">Focb16_v008168</name>
</gene>
<evidence type="ECO:0000313" key="2">
    <source>
        <dbReference type="Proteomes" id="UP000320707"/>
    </source>
</evidence>
<dbReference type="AlphaFoldDB" id="A0A559LW67"/>
<name>A0A559LW67_FUSOC</name>
<protein>
    <submittedName>
        <fullName evidence="1">Uncharacterized protein</fullName>
    </submittedName>
</protein>